<evidence type="ECO:0000256" key="1">
    <source>
        <dbReference type="ARBA" id="ARBA00022723"/>
    </source>
</evidence>
<dbReference type="EMBL" id="KZ678129">
    <property type="protein sequence ID" value="PSN73735.1"/>
    <property type="molecule type" value="Genomic_DNA"/>
</dbReference>
<organism evidence="7 8">
    <name type="scientific">Corynespora cassiicola Philippines</name>
    <dbReference type="NCBI Taxonomy" id="1448308"/>
    <lineage>
        <taxon>Eukaryota</taxon>
        <taxon>Fungi</taxon>
        <taxon>Dikarya</taxon>
        <taxon>Ascomycota</taxon>
        <taxon>Pezizomycotina</taxon>
        <taxon>Dothideomycetes</taxon>
        <taxon>Pleosporomycetidae</taxon>
        <taxon>Pleosporales</taxon>
        <taxon>Corynesporascaceae</taxon>
        <taxon>Corynespora</taxon>
    </lineage>
</organism>
<dbReference type="Gene3D" id="6.10.250.3410">
    <property type="entry name" value="DBF zinc finger"/>
    <property type="match status" value="1"/>
</dbReference>
<gene>
    <name evidence="7" type="ORF">BS50DRAFT_654458</name>
</gene>
<dbReference type="SMART" id="SM00586">
    <property type="entry name" value="ZnF_DBF"/>
    <property type="match status" value="1"/>
</dbReference>
<dbReference type="AlphaFoldDB" id="A0A2T2P7U0"/>
<evidence type="ECO:0000256" key="3">
    <source>
        <dbReference type="ARBA" id="ARBA00022833"/>
    </source>
</evidence>
<dbReference type="Pfam" id="PF22437">
    <property type="entry name" value="DBF4_BRCT"/>
    <property type="match status" value="1"/>
</dbReference>
<dbReference type="PROSITE" id="PS51265">
    <property type="entry name" value="ZF_DBF4"/>
    <property type="match status" value="1"/>
</dbReference>
<evidence type="ECO:0000256" key="2">
    <source>
        <dbReference type="ARBA" id="ARBA00022771"/>
    </source>
</evidence>
<dbReference type="InterPro" id="IPR038545">
    <property type="entry name" value="Znf_DBF_sf"/>
</dbReference>
<proteinExistence type="predicted"/>
<dbReference type="STRING" id="1448308.A0A2T2P7U0"/>
<feature type="compositionally biased region" description="Pro residues" evidence="5">
    <location>
        <begin position="31"/>
        <end position="41"/>
    </location>
</feature>
<feature type="domain" description="DBF4-type" evidence="6">
    <location>
        <begin position="695"/>
        <end position="744"/>
    </location>
</feature>
<dbReference type="GO" id="GO:1901987">
    <property type="term" value="P:regulation of cell cycle phase transition"/>
    <property type="evidence" value="ECO:0007669"/>
    <property type="project" value="TreeGrafter"/>
</dbReference>
<keyword evidence="3" id="KW-0862">Zinc</keyword>
<evidence type="ECO:0000313" key="8">
    <source>
        <dbReference type="Proteomes" id="UP000240883"/>
    </source>
</evidence>
<feature type="region of interest" description="Disordered" evidence="5">
    <location>
        <begin position="20"/>
        <end position="46"/>
    </location>
</feature>
<keyword evidence="1" id="KW-0479">Metal-binding</keyword>
<feature type="region of interest" description="Disordered" evidence="5">
    <location>
        <begin position="528"/>
        <end position="562"/>
    </location>
</feature>
<dbReference type="GO" id="GO:0043539">
    <property type="term" value="F:protein serine/threonine kinase activator activity"/>
    <property type="evidence" value="ECO:0007669"/>
    <property type="project" value="TreeGrafter"/>
</dbReference>
<dbReference type="FunFam" id="6.10.250.3410:FF:000001">
    <property type="entry name" value="Protein DBF4 homolog A"/>
    <property type="match status" value="1"/>
</dbReference>
<dbReference type="InterPro" id="IPR055116">
    <property type="entry name" value="DBF4_BRCT"/>
</dbReference>
<dbReference type="InterPro" id="IPR036420">
    <property type="entry name" value="BRCT_dom_sf"/>
</dbReference>
<dbReference type="OrthoDB" id="21380at2759"/>
<dbReference type="Pfam" id="PF07535">
    <property type="entry name" value="zf-DBF"/>
    <property type="match status" value="1"/>
</dbReference>
<dbReference type="GO" id="GO:0010571">
    <property type="term" value="P:positive regulation of nuclear cell cycle DNA replication"/>
    <property type="evidence" value="ECO:0007669"/>
    <property type="project" value="TreeGrafter"/>
</dbReference>
<protein>
    <recommendedName>
        <fullName evidence="6">DBF4-type domain-containing protein</fullName>
    </recommendedName>
</protein>
<keyword evidence="8" id="KW-1185">Reference proteome</keyword>
<dbReference type="GO" id="GO:0008270">
    <property type="term" value="F:zinc ion binding"/>
    <property type="evidence" value="ECO:0007669"/>
    <property type="project" value="UniProtKB-KW"/>
</dbReference>
<dbReference type="Gene3D" id="3.40.50.10190">
    <property type="entry name" value="BRCT domain"/>
    <property type="match status" value="1"/>
</dbReference>
<sequence>MAAAQARPGTAARALLTARDARCWGATPQQTPSPSPAPRPADPAQHPLARLPFAQSLLRPPLCALPVPLSRRHGRCASVDVAPNQPVNVAYREPNSATAPAPPLSSPSTTTTTASRLTLSTGARPLIPSVRCLRMAAVAVPPSPQVAVAMSSRRVPLANLQNATNSPLRAPAVPGKRQRSHASEQRDLPYCQPPSKKQIVEVDDAESRRHGLVRRSGAQPTALTRKLEAAREVKAVPKQSERAQRLANENLENIRQWQRHYRKMFPQFVFYFESIPEDARYKVTTQVKALGSREIKFFSREATHVITTRSIPAELDSSSSTNAKGTINPAQLEAKKNVFDAALTKTSHGGDILYKAREMNMKIWSAEKLQRILGTLFNTETGEEAPRYPSRHADAGTQPRLGRQADLQKLLQNEKINGPLDRDYSVATQDMIQLRGNYIYVHDMDEVTRPVMVREYPKVTNKADGKWPQFRSSGSGKCPFIPDPDYARRARQEQEEQRVQEAAAAAPRTRAATAMEGKRTLVENNSVARRPSVTTKEEDEAKPLDPPKMIPTKRSNTDGMPPMFGSAQASIRAMPRFIGGEPVASGIQQSNITSAIRSQTISSTAIAPGARTGNSKEVNQLKRKVLEKNSAPSANSGHSSAFNDVRAALNGDYAQPTRAAKRKAQETLGYIREDTDEERVVRKAAVVRRRKTSEKELKPGYCENCREKFNDFDEHIMSRKHRKFAITADNWVELDQLLAQLVRQ</sequence>
<dbReference type="Pfam" id="PF08630">
    <property type="entry name" value="Dfp1_Him1_M"/>
    <property type="match status" value="1"/>
</dbReference>
<accession>A0A2T2P7U0</accession>
<dbReference type="InterPro" id="IPR051590">
    <property type="entry name" value="Replication_Regulatory_Kinase"/>
</dbReference>
<dbReference type="InterPro" id="IPR013939">
    <property type="entry name" value="Regulatory_Dfp1/Him1"/>
</dbReference>
<reference evidence="7 8" key="1">
    <citation type="journal article" date="2018" name="Front. Microbiol.">
        <title>Genome-Wide Analysis of Corynespora cassiicola Leaf Fall Disease Putative Effectors.</title>
        <authorList>
            <person name="Lopez D."/>
            <person name="Ribeiro S."/>
            <person name="Label P."/>
            <person name="Fumanal B."/>
            <person name="Venisse J.S."/>
            <person name="Kohler A."/>
            <person name="de Oliveira R.R."/>
            <person name="Labutti K."/>
            <person name="Lipzen A."/>
            <person name="Lail K."/>
            <person name="Bauer D."/>
            <person name="Ohm R.A."/>
            <person name="Barry K.W."/>
            <person name="Spatafora J."/>
            <person name="Grigoriev I.V."/>
            <person name="Martin F.M."/>
            <person name="Pujade-Renaud V."/>
        </authorList>
    </citation>
    <scope>NUCLEOTIDE SEQUENCE [LARGE SCALE GENOMIC DNA]</scope>
    <source>
        <strain evidence="7 8">Philippines</strain>
    </source>
</reference>
<keyword evidence="2 4" id="KW-0863">Zinc-finger</keyword>
<dbReference type="GO" id="GO:0031431">
    <property type="term" value="C:Dbf4-dependent protein kinase complex"/>
    <property type="evidence" value="ECO:0007669"/>
    <property type="project" value="TreeGrafter"/>
</dbReference>
<dbReference type="Proteomes" id="UP000240883">
    <property type="component" value="Unassembled WGS sequence"/>
</dbReference>
<feature type="compositionally biased region" description="Basic and acidic residues" evidence="5">
    <location>
        <begin position="535"/>
        <end position="545"/>
    </location>
</feature>
<evidence type="ECO:0000259" key="6">
    <source>
        <dbReference type="PROSITE" id="PS51265"/>
    </source>
</evidence>
<feature type="region of interest" description="Disordered" evidence="5">
    <location>
        <begin position="162"/>
        <end position="192"/>
    </location>
</feature>
<dbReference type="InterPro" id="IPR006572">
    <property type="entry name" value="Znf_DBF"/>
</dbReference>
<evidence type="ECO:0000256" key="5">
    <source>
        <dbReference type="SAM" id="MobiDB-lite"/>
    </source>
</evidence>
<evidence type="ECO:0000313" key="7">
    <source>
        <dbReference type="EMBL" id="PSN73735.1"/>
    </source>
</evidence>
<dbReference type="GO" id="GO:0003676">
    <property type="term" value="F:nucleic acid binding"/>
    <property type="evidence" value="ECO:0007669"/>
    <property type="project" value="InterPro"/>
</dbReference>
<evidence type="ECO:0000256" key="4">
    <source>
        <dbReference type="PROSITE-ProRule" id="PRU00600"/>
    </source>
</evidence>
<name>A0A2T2P7U0_CORCC</name>
<dbReference type="PANTHER" id="PTHR15375:SF26">
    <property type="entry name" value="PROTEIN CHIFFON"/>
    <property type="match status" value="1"/>
</dbReference>
<dbReference type="PANTHER" id="PTHR15375">
    <property type="entry name" value="ACTIVATOR OF S-PHASE KINASE-RELATED"/>
    <property type="match status" value="1"/>
</dbReference>
<feature type="region of interest" description="Disordered" evidence="5">
    <location>
        <begin position="93"/>
        <end position="114"/>
    </location>
</feature>